<evidence type="ECO:0008006" key="3">
    <source>
        <dbReference type="Google" id="ProtNLM"/>
    </source>
</evidence>
<sequence>MPFVECREDLAGSNGSELDSLLGHRFKASFELIFAIVECWWITSRPGSPRLYFKSTVAEQLPEDMIVEILCRLPAKPPRQPVLRASCSNPKLFVLGYFAGHARYHDVHDCKREFCIIITIIINNMFATPLQKQCVAIPNPCPQTPPFSATVVDKPAKSPQYKVDRFVFLEEKLSFPAKLDIFSSDPGEWVRRWVTLSIDCNGFIGVSRGSLCYSNHDESRMIISPFGFWNTVAKLTLRTLTHRVSLDYLTSKSPDVHNSGFHFGTYAIHPAADSIFLAIPTMVLSYGLKSNQLEEAFVEEK</sequence>
<name>A0A5N5P416_9ROSI</name>
<dbReference type="PANTHER" id="PTHR35546">
    <property type="entry name" value="F-BOX PROTEIN INTERACTION DOMAIN PROTEIN-RELATED"/>
    <property type="match status" value="1"/>
</dbReference>
<dbReference type="Proteomes" id="UP000326939">
    <property type="component" value="Chromosome 1"/>
</dbReference>
<protein>
    <recommendedName>
        <fullName evidence="3">F-box domain-containing protein</fullName>
    </recommendedName>
</protein>
<organism evidence="1 2">
    <name type="scientific">Salix brachista</name>
    <dbReference type="NCBI Taxonomy" id="2182728"/>
    <lineage>
        <taxon>Eukaryota</taxon>
        <taxon>Viridiplantae</taxon>
        <taxon>Streptophyta</taxon>
        <taxon>Embryophyta</taxon>
        <taxon>Tracheophyta</taxon>
        <taxon>Spermatophyta</taxon>
        <taxon>Magnoliopsida</taxon>
        <taxon>eudicotyledons</taxon>
        <taxon>Gunneridae</taxon>
        <taxon>Pentapetalae</taxon>
        <taxon>rosids</taxon>
        <taxon>fabids</taxon>
        <taxon>Malpighiales</taxon>
        <taxon>Salicaceae</taxon>
        <taxon>Saliceae</taxon>
        <taxon>Salix</taxon>
    </lineage>
</organism>
<dbReference type="PANTHER" id="PTHR35546:SF121">
    <property type="entry name" value="F-BOX PROTEIN"/>
    <property type="match status" value="1"/>
</dbReference>
<evidence type="ECO:0000313" key="2">
    <source>
        <dbReference type="Proteomes" id="UP000326939"/>
    </source>
</evidence>
<dbReference type="EMBL" id="VDCV01000001">
    <property type="protein sequence ID" value="KAB5574007.1"/>
    <property type="molecule type" value="Genomic_DNA"/>
</dbReference>
<proteinExistence type="predicted"/>
<reference evidence="2" key="1">
    <citation type="journal article" date="2019" name="Gigascience">
        <title>De novo genome assembly of the endangered Acer yangbiense, a plant species with extremely small populations endemic to Yunnan Province, China.</title>
        <authorList>
            <person name="Yang J."/>
            <person name="Wariss H.M."/>
            <person name="Tao L."/>
            <person name="Zhang R."/>
            <person name="Yun Q."/>
            <person name="Hollingsworth P."/>
            <person name="Dao Z."/>
            <person name="Luo G."/>
            <person name="Guo H."/>
            <person name="Ma Y."/>
            <person name="Sun W."/>
        </authorList>
    </citation>
    <scope>NUCLEOTIDE SEQUENCE [LARGE SCALE GENOMIC DNA]</scope>
    <source>
        <strain evidence="2">cv. br00</strain>
    </source>
</reference>
<comment type="caution">
    <text evidence="1">The sequence shown here is derived from an EMBL/GenBank/DDBJ whole genome shotgun (WGS) entry which is preliminary data.</text>
</comment>
<evidence type="ECO:0000313" key="1">
    <source>
        <dbReference type="EMBL" id="KAB5574007.1"/>
    </source>
</evidence>
<gene>
    <name evidence="1" type="ORF">DKX38_001201</name>
</gene>
<keyword evidence="2" id="KW-1185">Reference proteome</keyword>
<accession>A0A5N5P416</accession>
<dbReference type="InterPro" id="IPR055290">
    <property type="entry name" value="At3g26010-like"/>
</dbReference>
<dbReference type="AlphaFoldDB" id="A0A5N5P416"/>